<organism evidence="2 3">
    <name type="scientific">Gymnopilus dilepis</name>
    <dbReference type="NCBI Taxonomy" id="231916"/>
    <lineage>
        <taxon>Eukaryota</taxon>
        <taxon>Fungi</taxon>
        <taxon>Dikarya</taxon>
        <taxon>Basidiomycota</taxon>
        <taxon>Agaricomycotina</taxon>
        <taxon>Agaricomycetes</taxon>
        <taxon>Agaricomycetidae</taxon>
        <taxon>Agaricales</taxon>
        <taxon>Agaricineae</taxon>
        <taxon>Hymenogastraceae</taxon>
        <taxon>Gymnopilus</taxon>
    </lineage>
</organism>
<feature type="compositionally biased region" description="Basic and acidic residues" evidence="1">
    <location>
        <begin position="346"/>
        <end position="355"/>
    </location>
</feature>
<accession>A0A409Y2T0</accession>
<dbReference type="AlphaFoldDB" id="A0A409Y2T0"/>
<feature type="compositionally biased region" description="Polar residues" evidence="1">
    <location>
        <begin position="221"/>
        <end position="233"/>
    </location>
</feature>
<feature type="region of interest" description="Disordered" evidence="1">
    <location>
        <begin position="177"/>
        <end position="267"/>
    </location>
</feature>
<feature type="compositionally biased region" description="Low complexity" evidence="1">
    <location>
        <begin position="188"/>
        <end position="202"/>
    </location>
</feature>
<feature type="compositionally biased region" description="Low complexity" evidence="1">
    <location>
        <begin position="357"/>
        <end position="375"/>
    </location>
</feature>
<evidence type="ECO:0000313" key="3">
    <source>
        <dbReference type="Proteomes" id="UP000284706"/>
    </source>
</evidence>
<dbReference type="OrthoDB" id="3231351at2759"/>
<protein>
    <submittedName>
        <fullName evidence="2">Uncharacterized protein</fullName>
    </submittedName>
</protein>
<feature type="compositionally biased region" description="Basic and acidic residues" evidence="1">
    <location>
        <begin position="399"/>
        <end position="410"/>
    </location>
</feature>
<feature type="region of interest" description="Disordered" evidence="1">
    <location>
        <begin position="104"/>
        <end position="130"/>
    </location>
</feature>
<evidence type="ECO:0000256" key="1">
    <source>
        <dbReference type="SAM" id="MobiDB-lite"/>
    </source>
</evidence>
<dbReference type="Proteomes" id="UP000284706">
    <property type="component" value="Unassembled WGS sequence"/>
</dbReference>
<keyword evidence="3" id="KW-1185">Reference proteome</keyword>
<feature type="compositionally biased region" description="Polar residues" evidence="1">
    <location>
        <begin position="109"/>
        <end position="126"/>
    </location>
</feature>
<proteinExistence type="predicted"/>
<dbReference type="EMBL" id="NHYE01001266">
    <property type="protein sequence ID" value="PPQ97309.1"/>
    <property type="molecule type" value="Genomic_DNA"/>
</dbReference>
<dbReference type="InParanoid" id="A0A409Y2T0"/>
<evidence type="ECO:0000313" key="2">
    <source>
        <dbReference type="EMBL" id="PPQ97309.1"/>
    </source>
</evidence>
<reference evidence="2 3" key="1">
    <citation type="journal article" date="2018" name="Evol. Lett.">
        <title>Horizontal gene cluster transfer increased hallucinogenic mushroom diversity.</title>
        <authorList>
            <person name="Reynolds H.T."/>
            <person name="Vijayakumar V."/>
            <person name="Gluck-Thaler E."/>
            <person name="Korotkin H.B."/>
            <person name="Matheny P.B."/>
            <person name="Slot J.C."/>
        </authorList>
    </citation>
    <scope>NUCLEOTIDE SEQUENCE [LARGE SCALE GENOMIC DNA]</scope>
    <source>
        <strain evidence="2 3">SRW20</strain>
    </source>
</reference>
<gene>
    <name evidence="2" type="ORF">CVT26_006655</name>
</gene>
<sequence length="410" mass="44559">MAPQAKDQPSLPAIQWAANDQALTWSLLKEIGEFDNFRVLFGKTDPKDNTSKDTKIAVCKKIGEALFPHLFPQYATTVGERVRSKITDLVKQYIFHAKRLRQTGGGLQGNSEDSQMASESQESDGNQYLDFYIPPDGPDHDTSPVAQNLWDQIMKDFPFFASLHSVLASRPSAVPPAITTGTGPAGRQTLYLQPPTQPPSTQGSDQAEDGGLPAPELPATLATSTEDQSSQPLTAAAPVASSRSFGTPVTTNQLNSAPRRGPRASTLSQTVLDNAKARIAKLPPKRSFEDTIIALQEKTIDAAAFREAEERAFKKRRLLMEEYKCGIWTVDEYRTQVQALSSKVSTGDRSDKENQQSEVSLLSSSPSSSSSVPASTPLRPRAGPSRPHPPSPTWDIEGDDGHLPDSDSDM</sequence>
<feature type="region of interest" description="Disordered" evidence="1">
    <location>
        <begin position="341"/>
        <end position="410"/>
    </location>
</feature>
<comment type="caution">
    <text evidence="2">The sequence shown here is derived from an EMBL/GenBank/DDBJ whole genome shotgun (WGS) entry which is preliminary data.</text>
</comment>
<feature type="compositionally biased region" description="Polar residues" evidence="1">
    <location>
        <begin position="241"/>
        <end position="256"/>
    </location>
</feature>
<name>A0A409Y2T0_9AGAR</name>